<dbReference type="RefSeq" id="WP_267638602.1">
    <property type="nucleotide sequence ID" value="NZ_JAODIY010000016.1"/>
</dbReference>
<dbReference type="InterPro" id="IPR036388">
    <property type="entry name" value="WH-like_DNA-bd_sf"/>
</dbReference>
<name>A0ABD5X3N5_9EURY</name>
<sequence length="319" mass="35788">MDINERPGFEHSGTVDEQLTNCEDNQQITDPDQRRELIADGGHQTNEKKEPSYEFSLTPSVRSFLKTDRNEECELCGADGSEKGTKLHIHHRIEQQYGGTDHPDNLILLCKDCHERHHNNKRIEEKIANTSEDSADLGADRTEKETASCEESGENQKPLPPRSEPNGADSEILSLLEKKGPLSTGEIATHMDYSDPYILRQCWKLSGEQLVVSRKNNTWDLAERADKETIQIGLPDDPKGARRAGRDEVIRKMSAHGMAHTQIAEITDLSRSTIDIAVNRARALRIDTSEDDEVDFAMVATRLSALLDLIDHIQKDSAN</sequence>
<dbReference type="GO" id="GO:0004519">
    <property type="term" value="F:endonuclease activity"/>
    <property type="evidence" value="ECO:0007669"/>
    <property type="project" value="UniProtKB-KW"/>
</dbReference>
<dbReference type="InterPro" id="IPR003615">
    <property type="entry name" value="HNH_nuc"/>
</dbReference>
<feature type="region of interest" description="Disordered" evidence="1">
    <location>
        <begin position="1"/>
        <end position="55"/>
    </location>
</feature>
<feature type="region of interest" description="Disordered" evidence="1">
    <location>
        <begin position="124"/>
        <end position="168"/>
    </location>
</feature>
<evidence type="ECO:0000256" key="1">
    <source>
        <dbReference type="SAM" id="MobiDB-lite"/>
    </source>
</evidence>
<dbReference type="InterPro" id="IPR036390">
    <property type="entry name" value="WH_DNA-bd_sf"/>
</dbReference>
<feature type="domain" description="HNH nuclease" evidence="2">
    <location>
        <begin position="60"/>
        <end position="115"/>
    </location>
</feature>
<dbReference type="CDD" id="cd00085">
    <property type="entry name" value="HNHc"/>
    <property type="match status" value="1"/>
</dbReference>
<dbReference type="Gene3D" id="1.10.30.50">
    <property type="match status" value="1"/>
</dbReference>
<dbReference type="Proteomes" id="UP001596414">
    <property type="component" value="Unassembled WGS sequence"/>
</dbReference>
<feature type="compositionally biased region" description="Basic and acidic residues" evidence="1">
    <location>
        <begin position="138"/>
        <end position="147"/>
    </location>
</feature>
<organism evidence="3 4">
    <name type="scientific">Halovenus rubra</name>
    <dbReference type="NCBI Taxonomy" id="869890"/>
    <lineage>
        <taxon>Archaea</taxon>
        <taxon>Methanobacteriati</taxon>
        <taxon>Methanobacteriota</taxon>
        <taxon>Stenosarchaea group</taxon>
        <taxon>Halobacteria</taxon>
        <taxon>Halobacteriales</taxon>
        <taxon>Haloarculaceae</taxon>
        <taxon>Halovenus</taxon>
    </lineage>
</organism>
<dbReference type="SMART" id="SM00507">
    <property type="entry name" value="HNHc"/>
    <property type="match status" value="1"/>
</dbReference>
<reference evidence="3 4" key="1">
    <citation type="journal article" date="2014" name="Int. J. Syst. Evol. Microbiol.">
        <title>Complete genome sequence of Corynebacterium casei LMG S-19264T (=DSM 44701T), isolated from a smear-ripened cheese.</title>
        <authorList>
            <consortium name="US DOE Joint Genome Institute (JGI-PGF)"/>
            <person name="Walter F."/>
            <person name="Albersmeier A."/>
            <person name="Kalinowski J."/>
            <person name="Ruckert C."/>
        </authorList>
    </citation>
    <scope>NUCLEOTIDE SEQUENCE [LARGE SCALE GENOMIC DNA]</scope>
    <source>
        <strain evidence="3 4">CGMCC 4.7215</strain>
    </source>
</reference>
<keyword evidence="3" id="KW-0540">Nuclease</keyword>
<gene>
    <name evidence="3" type="ORF">ACFQJ7_06060</name>
</gene>
<keyword evidence="3" id="KW-0378">Hydrolase</keyword>
<dbReference type="InterPro" id="IPR002711">
    <property type="entry name" value="HNH"/>
</dbReference>
<dbReference type="Gene3D" id="1.10.10.10">
    <property type="entry name" value="Winged helix-like DNA-binding domain superfamily/Winged helix DNA-binding domain"/>
    <property type="match status" value="1"/>
</dbReference>
<evidence type="ECO:0000313" key="4">
    <source>
        <dbReference type="Proteomes" id="UP001596414"/>
    </source>
</evidence>
<accession>A0ABD5X3N5</accession>
<dbReference type="AlphaFoldDB" id="A0ABD5X3N5"/>
<comment type="caution">
    <text evidence="3">The sequence shown here is derived from an EMBL/GenBank/DDBJ whole genome shotgun (WGS) entry which is preliminary data.</text>
</comment>
<keyword evidence="3" id="KW-0255">Endonuclease</keyword>
<evidence type="ECO:0000259" key="2">
    <source>
        <dbReference type="SMART" id="SM00507"/>
    </source>
</evidence>
<protein>
    <submittedName>
        <fullName evidence="3">HNH endonuclease</fullName>
    </submittedName>
</protein>
<dbReference type="Pfam" id="PF01844">
    <property type="entry name" value="HNH"/>
    <property type="match status" value="1"/>
</dbReference>
<feature type="compositionally biased region" description="Polar residues" evidence="1">
    <location>
        <begin position="15"/>
        <end position="30"/>
    </location>
</feature>
<evidence type="ECO:0000313" key="3">
    <source>
        <dbReference type="EMBL" id="MFC7125602.1"/>
    </source>
</evidence>
<dbReference type="SUPFAM" id="SSF46785">
    <property type="entry name" value="Winged helix' DNA-binding domain"/>
    <property type="match status" value="1"/>
</dbReference>
<proteinExistence type="predicted"/>
<dbReference type="EMBL" id="JBHSZQ010000007">
    <property type="protein sequence ID" value="MFC7125602.1"/>
    <property type="molecule type" value="Genomic_DNA"/>
</dbReference>